<sequence>MRPLRLHLEGFASFRDPCDIDFSDAELFVITGPTGAGKSSLIDAMTFALYGSVPRLDARTVFPVITTGKSEARVAFEFAVGDEEYTAARVVRRTKTGASTKEARLERKQGGGGPGAANEGSRNAGDDATSDTETIAGDADSVTVAVESLLGLGFTHFQRCVALPQGEFAEFLRATPAERQDLLVKLLDLELYRRMAKRANALGKEHETRAGYLEAELSSGDLAQMTPELLAAAKKRGKELEALTKTIEKAAPKLEELRRRAEDAEAAREEAEARVRSLATVLPPSDLGETSERWSTAREAVDSARAAKKEAEAHLYKEQSALEALPAAGDLQLLLEAHAQKAASALLVKELEARLTPLQKA</sequence>
<dbReference type="PANTHER" id="PTHR32114">
    <property type="entry name" value="ABC TRANSPORTER ABCH.3"/>
    <property type="match status" value="1"/>
</dbReference>
<evidence type="ECO:0000313" key="5">
    <source>
        <dbReference type="Proteomes" id="UP000739538"/>
    </source>
</evidence>
<reference evidence="4" key="2">
    <citation type="journal article" date="2021" name="Microbiome">
        <title>Successional dynamics and alternative stable states in a saline activated sludge microbial community over 9 years.</title>
        <authorList>
            <person name="Wang Y."/>
            <person name="Ye J."/>
            <person name="Ju F."/>
            <person name="Liu L."/>
            <person name="Boyd J.A."/>
            <person name="Deng Y."/>
            <person name="Parks D.H."/>
            <person name="Jiang X."/>
            <person name="Yin X."/>
            <person name="Woodcroft B.J."/>
            <person name="Tyson G.W."/>
            <person name="Hugenholtz P."/>
            <person name="Polz M.F."/>
            <person name="Zhang T."/>
        </authorList>
    </citation>
    <scope>NUCLEOTIDE SEQUENCE</scope>
    <source>
        <strain evidence="4">HKST-UBA02</strain>
    </source>
</reference>
<feature type="non-terminal residue" evidence="4">
    <location>
        <position position="361"/>
    </location>
</feature>
<dbReference type="Proteomes" id="UP000739538">
    <property type="component" value="Unassembled WGS sequence"/>
</dbReference>
<dbReference type="EMBL" id="JAGQHS010000445">
    <property type="protein sequence ID" value="MCA9759692.1"/>
    <property type="molecule type" value="Genomic_DNA"/>
</dbReference>
<protein>
    <submittedName>
        <fullName evidence="4">SMC family ATPase</fullName>
    </submittedName>
</protein>
<dbReference type="InterPro" id="IPR038729">
    <property type="entry name" value="Rad50/SbcC_AAA"/>
</dbReference>
<dbReference type="InterPro" id="IPR027417">
    <property type="entry name" value="P-loop_NTPase"/>
</dbReference>
<dbReference type="Pfam" id="PF13476">
    <property type="entry name" value="AAA_23"/>
    <property type="match status" value="1"/>
</dbReference>
<accession>A0A956NHU7</accession>
<evidence type="ECO:0000313" key="4">
    <source>
        <dbReference type="EMBL" id="MCA9759692.1"/>
    </source>
</evidence>
<organism evidence="4 5">
    <name type="scientific">Eiseniibacteriota bacterium</name>
    <dbReference type="NCBI Taxonomy" id="2212470"/>
    <lineage>
        <taxon>Bacteria</taxon>
        <taxon>Candidatus Eiseniibacteriota</taxon>
    </lineage>
</organism>
<dbReference type="Gene3D" id="3.40.50.300">
    <property type="entry name" value="P-loop containing nucleotide triphosphate hydrolases"/>
    <property type="match status" value="1"/>
</dbReference>
<evidence type="ECO:0000256" key="2">
    <source>
        <dbReference type="SAM" id="MobiDB-lite"/>
    </source>
</evidence>
<evidence type="ECO:0000256" key="1">
    <source>
        <dbReference type="SAM" id="Coils"/>
    </source>
</evidence>
<feature type="domain" description="Rad50/SbcC-type AAA" evidence="3">
    <location>
        <begin position="5"/>
        <end position="255"/>
    </location>
</feature>
<feature type="coiled-coil region" evidence="1">
    <location>
        <begin position="240"/>
        <end position="281"/>
    </location>
</feature>
<keyword evidence="1" id="KW-0175">Coiled coil</keyword>
<dbReference type="GO" id="GO:0016887">
    <property type="term" value="F:ATP hydrolysis activity"/>
    <property type="evidence" value="ECO:0007669"/>
    <property type="project" value="InterPro"/>
</dbReference>
<dbReference type="AlphaFoldDB" id="A0A956NHU7"/>
<reference evidence="4" key="1">
    <citation type="submission" date="2020-04" db="EMBL/GenBank/DDBJ databases">
        <authorList>
            <person name="Zhang T."/>
        </authorList>
    </citation>
    <scope>NUCLEOTIDE SEQUENCE</scope>
    <source>
        <strain evidence="4">HKST-UBA02</strain>
    </source>
</reference>
<comment type="caution">
    <text evidence="4">The sequence shown here is derived from an EMBL/GenBank/DDBJ whole genome shotgun (WGS) entry which is preliminary data.</text>
</comment>
<name>A0A956NHU7_UNCEI</name>
<dbReference type="SUPFAM" id="SSF52540">
    <property type="entry name" value="P-loop containing nucleoside triphosphate hydrolases"/>
    <property type="match status" value="1"/>
</dbReference>
<gene>
    <name evidence="4" type="ORF">KDA27_28100</name>
</gene>
<dbReference type="PANTHER" id="PTHR32114:SF2">
    <property type="entry name" value="ABC TRANSPORTER ABCH.3"/>
    <property type="match status" value="1"/>
</dbReference>
<proteinExistence type="predicted"/>
<dbReference type="GO" id="GO:0006302">
    <property type="term" value="P:double-strand break repair"/>
    <property type="evidence" value="ECO:0007669"/>
    <property type="project" value="InterPro"/>
</dbReference>
<feature type="region of interest" description="Disordered" evidence="2">
    <location>
        <begin position="96"/>
        <end position="136"/>
    </location>
</feature>
<evidence type="ECO:0000259" key="3">
    <source>
        <dbReference type="Pfam" id="PF13476"/>
    </source>
</evidence>